<comment type="caution">
    <text evidence="1">The sequence shown here is derived from an EMBL/GenBank/DDBJ whole genome shotgun (WGS) entry which is preliminary data.</text>
</comment>
<dbReference type="Proteomes" id="UP000241808">
    <property type="component" value="Unassembled WGS sequence"/>
</dbReference>
<accession>A0A2T4ZEP7</accession>
<evidence type="ECO:0000313" key="1">
    <source>
        <dbReference type="EMBL" id="PTM60343.1"/>
    </source>
</evidence>
<dbReference type="Gene3D" id="2.60.120.620">
    <property type="entry name" value="q2cbj1_9rhob like domain"/>
    <property type="match status" value="1"/>
</dbReference>
<name>A0A2T4ZEP7_9HYPH</name>
<evidence type="ECO:0000313" key="2">
    <source>
        <dbReference type="Proteomes" id="UP000241808"/>
    </source>
</evidence>
<dbReference type="AlphaFoldDB" id="A0A2T4ZEP7"/>
<evidence type="ECO:0008006" key="3">
    <source>
        <dbReference type="Google" id="ProtNLM"/>
    </source>
</evidence>
<dbReference type="OrthoDB" id="8477885at2"/>
<protein>
    <recommendedName>
        <fullName evidence="3">Phytanoyl-CoA dioxygenase PhyH</fullName>
    </recommendedName>
</protein>
<keyword evidence="2" id="KW-1185">Reference proteome</keyword>
<organism evidence="1 2">
    <name type="scientific">Phreatobacter oligotrophus</name>
    <dbReference type="NCBI Taxonomy" id="1122261"/>
    <lineage>
        <taxon>Bacteria</taxon>
        <taxon>Pseudomonadati</taxon>
        <taxon>Pseudomonadota</taxon>
        <taxon>Alphaproteobacteria</taxon>
        <taxon>Hyphomicrobiales</taxon>
        <taxon>Phreatobacteraceae</taxon>
        <taxon>Phreatobacter</taxon>
    </lineage>
</organism>
<proteinExistence type="predicted"/>
<sequence>MDDRDYVKLKPELMGFRYVGQVPQEARPLLTRAYEDLKRSMGATWDKQIAAREICWMNIWQEDDEGDAMELSDKALAAELHAWCEKATGLYAETGAIMDGYGFVVNPVGSKPQVWHVDYTTDAAAIWIPLTQFTDRNATQFITLPADTPEDALEAVASNVDHVDVDALARHVDHLQVHQIVAKPMSVLYMGRGTIHRGITNSGDDNRISFYISAHFIRDYAVYPYVADERSEKAVVNFND</sequence>
<dbReference type="EMBL" id="PZZL01000003">
    <property type="protein sequence ID" value="PTM60343.1"/>
    <property type="molecule type" value="Genomic_DNA"/>
</dbReference>
<gene>
    <name evidence="1" type="ORF">C8P69_103273</name>
</gene>
<dbReference type="RefSeq" id="WP_108176063.1">
    <property type="nucleotide sequence ID" value="NZ_PZZL01000003.1"/>
</dbReference>
<dbReference type="SUPFAM" id="SSF51197">
    <property type="entry name" value="Clavaminate synthase-like"/>
    <property type="match status" value="1"/>
</dbReference>
<reference evidence="1 2" key="1">
    <citation type="submission" date="2018-04" db="EMBL/GenBank/DDBJ databases">
        <title>Genomic Encyclopedia of Archaeal and Bacterial Type Strains, Phase II (KMG-II): from individual species to whole genera.</title>
        <authorList>
            <person name="Goeker M."/>
        </authorList>
    </citation>
    <scope>NUCLEOTIDE SEQUENCE [LARGE SCALE GENOMIC DNA]</scope>
    <source>
        <strain evidence="1 2">DSM 25521</strain>
    </source>
</reference>